<feature type="domain" description="HTH lysR-type" evidence="4">
    <location>
        <begin position="4"/>
        <end position="61"/>
    </location>
</feature>
<dbReference type="PANTHER" id="PTHR30126">
    <property type="entry name" value="HTH-TYPE TRANSCRIPTIONAL REGULATOR"/>
    <property type="match status" value="1"/>
</dbReference>
<dbReference type="Gene3D" id="1.10.10.10">
    <property type="entry name" value="Winged helix-like DNA-binding domain superfamily/Winged helix DNA-binding domain"/>
    <property type="match status" value="1"/>
</dbReference>
<dbReference type="PANTHER" id="PTHR30126:SF91">
    <property type="entry name" value="LYSR FAMILY TRANSCRIPTIONAL REGULATOR"/>
    <property type="match status" value="1"/>
</dbReference>
<dbReference type="InterPro" id="IPR036388">
    <property type="entry name" value="WH-like_DNA-bd_sf"/>
</dbReference>
<evidence type="ECO:0000313" key="5">
    <source>
        <dbReference type="EMBL" id="GEM78892.1"/>
    </source>
</evidence>
<evidence type="ECO:0000256" key="2">
    <source>
        <dbReference type="ARBA" id="ARBA00023015"/>
    </source>
</evidence>
<dbReference type="Pfam" id="PF00126">
    <property type="entry name" value="HTH_1"/>
    <property type="match status" value="1"/>
</dbReference>
<dbReference type="EMBL" id="BJXK01000004">
    <property type="protein sequence ID" value="GEM78892.1"/>
    <property type="molecule type" value="Genomic_DNA"/>
</dbReference>
<dbReference type="SUPFAM" id="SSF46785">
    <property type="entry name" value="Winged helix' DNA-binding domain"/>
    <property type="match status" value="1"/>
</dbReference>
<dbReference type="RefSeq" id="WP_119008669.1">
    <property type="nucleotide sequence ID" value="NZ_BJXK01000004.1"/>
</dbReference>
<dbReference type="GO" id="GO:0000976">
    <property type="term" value="F:transcription cis-regulatory region binding"/>
    <property type="evidence" value="ECO:0007669"/>
    <property type="project" value="TreeGrafter"/>
</dbReference>
<dbReference type="PROSITE" id="PS50931">
    <property type="entry name" value="HTH_LYSR"/>
    <property type="match status" value="1"/>
</dbReference>
<dbReference type="OrthoDB" id="196624at2"/>
<evidence type="ECO:0000259" key="4">
    <source>
        <dbReference type="PROSITE" id="PS50931"/>
    </source>
</evidence>
<sequence>MKSPNIEHIHYFVAVVETGSFTKASKKLRKDRSSVGQAIALLEIDLGVSLFKRNGPSIKVTDEGEAL</sequence>
<comment type="similarity">
    <text evidence="1">Belongs to the LysR transcriptional regulatory family.</text>
</comment>
<evidence type="ECO:0000256" key="1">
    <source>
        <dbReference type="ARBA" id="ARBA00009437"/>
    </source>
</evidence>
<organism evidence="5 6">
    <name type="scientific">Vibrio superstes NBRC 103154</name>
    <dbReference type="NCBI Taxonomy" id="1219062"/>
    <lineage>
        <taxon>Bacteria</taxon>
        <taxon>Pseudomonadati</taxon>
        <taxon>Pseudomonadota</taxon>
        <taxon>Gammaproteobacteria</taxon>
        <taxon>Vibrionales</taxon>
        <taxon>Vibrionaceae</taxon>
        <taxon>Vibrio</taxon>
    </lineage>
</organism>
<evidence type="ECO:0000313" key="6">
    <source>
        <dbReference type="Proteomes" id="UP000321113"/>
    </source>
</evidence>
<dbReference type="InterPro" id="IPR000847">
    <property type="entry name" value="LysR_HTH_N"/>
</dbReference>
<protein>
    <recommendedName>
        <fullName evidence="4">HTH lysR-type domain-containing protein</fullName>
    </recommendedName>
</protein>
<dbReference type="GO" id="GO:0003700">
    <property type="term" value="F:DNA-binding transcription factor activity"/>
    <property type="evidence" value="ECO:0007669"/>
    <property type="project" value="InterPro"/>
</dbReference>
<keyword evidence="3" id="KW-0804">Transcription</keyword>
<name>A0A511QQQ0_9VIBR</name>
<dbReference type="Proteomes" id="UP000321113">
    <property type="component" value="Unassembled WGS sequence"/>
</dbReference>
<comment type="caution">
    <text evidence="5">The sequence shown here is derived from an EMBL/GenBank/DDBJ whole genome shotgun (WGS) entry which is preliminary data.</text>
</comment>
<evidence type="ECO:0000256" key="3">
    <source>
        <dbReference type="ARBA" id="ARBA00023163"/>
    </source>
</evidence>
<reference evidence="5 6" key="1">
    <citation type="submission" date="2019-07" db="EMBL/GenBank/DDBJ databases">
        <title>Whole genome shotgun sequence of Vibrio superstes NBRC 103154.</title>
        <authorList>
            <person name="Hosoyama A."/>
            <person name="Uohara A."/>
            <person name="Ohji S."/>
            <person name="Ichikawa N."/>
        </authorList>
    </citation>
    <scope>NUCLEOTIDE SEQUENCE [LARGE SCALE GENOMIC DNA]</scope>
    <source>
        <strain evidence="5 6">NBRC 103154</strain>
    </source>
</reference>
<accession>A0A511QQQ0</accession>
<dbReference type="AlphaFoldDB" id="A0A511QQQ0"/>
<gene>
    <name evidence="5" type="ORF">VSU01S_11370</name>
</gene>
<keyword evidence="6" id="KW-1185">Reference proteome</keyword>
<proteinExistence type="inferred from homology"/>
<dbReference type="InterPro" id="IPR036390">
    <property type="entry name" value="WH_DNA-bd_sf"/>
</dbReference>
<keyword evidence="2" id="KW-0805">Transcription regulation</keyword>